<dbReference type="GO" id="GO:0055085">
    <property type="term" value="P:transmembrane transport"/>
    <property type="evidence" value="ECO:0007669"/>
    <property type="project" value="InterPro"/>
</dbReference>
<dbReference type="Pfam" id="PF03547">
    <property type="entry name" value="Mem_trans"/>
    <property type="match status" value="2"/>
</dbReference>
<feature type="transmembrane region" description="Helical" evidence="8">
    <location>
        <begin position="281"/>
        <end position="307"/>
    </location>
</feature>
<feature type="transmembrane region" description="Helical" evidence="8">
    <location>
        <begin position="6"/>
        <end position="25"/>
    </location>
</feature>
<dbReference type="PANTHER" id="PTHR36838">
    <property type="entry name" value="AUXIN EFFLUX CARRIER FAMILY PROTEIN"/>
    <property type="match status" value="1"/>
</dbReference>
<evidence type="ECO:0008006" key="11">
    <source>
        <dbReference type="Google" id="ProtNLM"/>
    </source>
</evidence>
<feature type="transmembrane region" description="Helical" evidence="8">
    <location>
        <begin position="167"/>
        <end position="189"/>
    </location>
</feature>
<comment type="subcellular location">
    <subcellularLocation>
        <location evidence="1">Cell membrane</location>
        <topology evidence="1">Multi-pass membrane protein</topology>
    </subcellularLocation>
</comment>
<dbReference type="InterPro" id="IPR004776">
    <property type="entry name" value="Mem_transp_PIN-like"/>
</dbReference>
<keyword evidence="5 8" id="KW-0812">Transmembrane</keyword>
<dbReference type="Gene3D" id="1.20.1530.20">
    <property type="match status" value="1"/>
</dbReference>
<keyword evidence="10" id="KW-1185">Reference proteome</keyword>
<evidence type="ECO:0000256" key="3">
    <source>
        <dbReference type="ARBA" id="ARBA00022448"/>
    </source>
</evidence>
<dbReference type="GO" id="GO:0005886">
    <property type="term" value="C:plasma membrane"/>
    <property type="evidence" value="ECO:0007669"/>
    <property type="project" value="UniProtKB-SubCell"/>
</dbReference>
<keyword evidence="6 8" id="KW-1133">Transmembrane helix</keyword>
<dbReference type="Proteomes" id="UP000295689">
    <property type="component" value="Unassembled WGS sequence"/>
</dbReference>
<organism evidence="9 10">
    <name type="scientific">Mesobacillus foraminis</name>
    <dbReference type="NCBI Taxonomy" id="279826"/>
    <lineage>
        <taxon>Bacteria</taxon>
        <taxon>Bacillati</taxon>
        <taxon>Bacillota</taxon>
        <taxon>Bacilli</taxon>
        <taxon>Bacillales</taxon>
        <taxon>Bacillaceae</taxon>
        <taxon>Mesobacillus</taxon>
    </lineage>
</organism>
<evidence type="ECO:0000313" key="9">
    <source>
        <dbReference type="EMBL" id="TCN26093.1"/>
    </source>
</evidence>
<evidence type="ECO:0000256" key="6">
    <source>
        <dbReference type="ARBA" id="ARBA00022989"/>
    </source>
</evidence>
<evidence type="ECO:0000256" key="7">
    <source>
        <dbReference type="ARBA" id="ARBA00023136"/>
    </source>
</evidence>
<dbReference type="PANTHER" id="PTHR36838:SF1">
    <property type="entry name" value="SLR1864 PROTEIN"/>
    <property type="match status" value="1"/>
</dbReference>
<accession>A0A4R2BHR7</accession>
<keyword evidence="7 8" id="KW-0472">Membrane</keyword>
<feature type="transmembrane region" description="Helical" evidence="8">
    <location>
        <begin position="63"/>
        <end position="88"/>
    </location>
</feature>
<keyword evidence="4" id="KW-1003">Cell membrane</keyword>
<feature type="transmembrane region" description="Helical" evidence="8">
    <location>
        <begin position="195"/>
        <end position="216"/>
    </location>
</feature>
<evidence type="ECO:0000256" key="2">
    <source>
        <dbReference type="ARBA" id="ARBA00010145"/>
    </source>
</evidence>
<dbReference type="AlphaFoldDB" id="A0A4R2BHR7"/>
<proteinExistence type="inferred from homology"/>
<dbReference type="EMBL" id="SLVV01000004">
    <property type="protein sequence ID" value="TCN26093.1"/>
    <property type="molecule type" value="Genomic_DNA"/>
</dbReference>
<comment type="caution">
    <text evidence="9">The sequence shown here is derived from an EMBL/GenBank/DDBJ whole genome shotgun (WGS) entry which is preliminary data.</text>
</comment>
<keyword evidence="3" id="KW-0813">Transport</keyword>
<comment type="similarity">
    <text evidence="2">Belongs to the auxin efflux carrier (TC 2.A.69) family.</text>
</comment>
<dbReference type="RefSeq" id="WP_132004270.1">
    <property type="nucleotide sequence ID" value="NZ_JABUHM010000009.1"/>
</dbReference>
<gene>
    <name evidence="9" type="ORF">EV146_104200</name>
</gene>
<protein>
    <recommendedName>
        <fullName evidence="11">Transporter</fullName>
    </recommendedName>
</protein>
<dbReference type="InterPro" id="IPR038770">
    <property type="entry name" value="Na+/solute_symporter_sf"/>
</dbReference>
<feature type="transmembrane region" description="Helical" evidence="8">
    <location>
        <begin position="127"/>
        <end position="146"/>
    </location>
</feature>
<evidence type="ECO:0000256" key="1">
    <source>
        <dbReference type="ARBA" id="ARBA00004651"/>
    </source>
</evidence>
<name>A0A4R2BHR7_9BACI</name>
<sequence>MDVLFLILLNVILPVFTLIGAGAFLHRKFTLDLNTLSKLTTYLLMPAVSFANVYQSKMGSATLLYILTFLAVQSLSLIILTSCIAKLAKFEGGLSSTFKNSVVLVNSGNFGLPVSQLVFQHHPLGQSIQVVVMIFQNLLTYTYGLYNSVSVDQKGLQAIKVFFKNPVIYAFLIGLFLHTFSIKLPGFLWAPIENASYAFVAVALVTLGAQSAFLKINRFSFPLVLSIIGRLILSPCLAFLIITFLHLEGTIAQALFIASSFPTSRNSSLFALEYGNHPEYAAQAVLMSTIFSMVTVTIVVSLSKILFP</sequence>
<evidence type="ECO:0000256" key="4">
    <source>
        <dbReference type="ARBA" id="ARBA00022475"/>
    </source>
</evidence>
<evidence type="ECO:0000256" key="8">
    <source>
        <dbReference type="SAM" id="Phobius"/>
    </source>
</evidence>
<reference evidence="9 10" key="1">
    <citation type="journal article" date="2015" name="Stand. Genomic Sci.">
        <title>Genomic Encyclopedia of Bacterial and Archaeal Type Strains, Phase III: the genomes of soil and plant-associated and newly described type strains.</title>
        <authorList>
            <person name="Whitman W.B."/>
            <person name="Woyke T."/>
            <person name="Klenk H.P."/>
            <person name="Zhou Y."/>
            <person name="Lilburn T.G."/>
            <person name="Beck B.J."/>
            <person name="De Vos P."/>
            <person name="Vandamme P."/>
            <person name="Eisen J.A."/>
            <person name="Garrity G."/>
            <person name="Hugenholtz P."/>
            <person name="Kyrpides N.C."/>
        </authorList>
    </citation>
    <scope>NUCLEOTIDE SEQUENCE [LARGE SCALE GENOMIC DNA]</scope>
    <source>
        <strain evidence="9 10">CV53</strain>
    </source>
</reference>
<evidence type="ECO:0000313" key="10">
    <source>
        <dbReference type="Proteomes" id="UP000295689"/>
    </source>
</evidence>
<evidence type="ECO:0000256" key="5">
    <source>
        <dbReference type="ARBA" id="ARBA00022692"/>
    </source>
</evidence>